<evidence type="ECO:0000313" key="2">
    <source>
        <dbReference type="Proteomes" id="UP000253720"/>
    </source>
</evidence>
<dbReference type="EMBL" id="CP029608">
    <property type="protein sequence ID" value="AXI60020.1"/>
    <property type="molecule type" value="Genomic_DNA"/>
</dbReference>
<keyword evidence="2" id="KW-1185">Reference proteome</keyword>
<sequence>MSFKTDNGGFKFKCEDAKMSYNASTWSTRLSQLAKTKGRVSILTSELPDPVYVLEVLSKRPRDIYIVTHVNARAAAEHIKAALPEVRIALHHDLGAKVLMVAPETVWIMSSDFGEKKHRIDSGVGFQSPEIYEQTVSELFERAWREALEIF</sequence>
<organism evidence="1 2">
    <name type="scientific">Pseudomonas kribbensis</name>
    <dbReference type="NCBI Taxonomy" id="1628086"/>
    <lineage>
        <taxon>Bacteria</taxon>
        <taxon>Pseudomonadati</taxon>
        <taxon>Pseudomonadota</taxon>
        <taxon>Gammaproteobacteria</taxon>
        <taxon>Pseudomonadales</taxon>
        <taxon>Pseudomonadaceae</taxon>
        <taxon>Pseudomonas</taxon>
    </lineage>
</organism>
<dbReference type="Proteomes" id="UP000253720">
    <property type="component" value="Chromosome"/>
</dbReference>
<dbReference type="KEGG" id="pke:DLD99_05900"/>
<protein>
    <recommendedName>
        <fullName evidence="3">Phospholipase D-like domain-containing protein</fullName>
    </recommendedName>
</protein>
<evidence type="ECO:0000313" key="1">
    <source>
        <dbReference type="EMBL" id="AXI60020.1"/>
    </source>
</evidence>
<dbReference type="AlphaFoldDB" id="A0A345RL54"/>
<evidence type="ECO:0008006" key="3">
    <source>
        <dbReference type="Google" id="ProtNLM"/>
    </source>
</evidence>
<proteinExistence type="predicted"/>
<dbReference type="RefSeq" id="WP_114881572.1">
    <property type="nucleotide sequence ID" value="NZ_CP029608.1"/>
</dbReference>
<reference evidence="1 2" key="1">
    <citation type="submission" date="2018-05" db="EMBL/GenBank/DDBJ databases">
        <title>Complete genome sequence of Pseudomonas kribbensis 46-2(T).</title>
        <authorList>
            <person name="Jeong H."/>
            <person name="Lee S.-G."/>
            <person name="Rha E."/>
            <person name="Kim H."/>
        </authorList>
    </citation>
    <scope>NUCLEOTIDE SEQUENCE [LARGE SCALE GENOMIC DNA]</scope>
    <source>
        <strain evidence="1 2">46-2</strain>
    </source>
</reference>
<name>A0A345RL54_9PSED</name>
<gene>
    <name evidence="1" type="ORF">DLD99_05900</name>
</gene>
<accession>A0A345RL54</accession>